<dbReference type="GeneID" id="86878267"/>
<dbReference type="EMBL" id="JAVRAF010000003">
    <property type="protein sequence ID" value="MDX8302803.1"/>
    <property type="molecule type" value="Genomic_DNA"/>
</dbReference>
<gene>
    <name evidence="3" type="ORF">CPJ18_02645</name>
    <name evidence="2" type="ORF">RMR22_11120</name>
</gene>
<dbReference type="RefSeq" id="WP_103586883.1">
    <property type="nucleotide sequence ID" value="NZ_CP192781.1"/>
</dbReference>
<sequence length="115" mass="12454">MTGPEIMAVALFFIALFGFFFGLWKYVDAKISSARADATGTASAAHALAALARDELASHRLHVAETYITKAGMRETTEQIMDAISGVKAAVDHMTVRVDRIVENQASKPRPTRSS</sequence>
<proteinExistence type="predicted"/>
<feature type="transmembrane region" description="Helical" evidence="1">
    <location>
        <begin position="6"/>
        <end position="27"/>
    </location>
</feature>
<reference evidence="3 4" key="1">
    <citation type="journal article" date="2018" name="Syst. Appl. Microbiol.">
        <title>Agrobacterium rosae sp. nov., isolated from galls on different agricultural crops.</title>
        <authorList>
            <person name="Kuzmanovic N."/>
            <person name="Pulawska J."/>
            <person name="Smalla K."/>
            <person name="Nesme X."/>
        </authorList>
    </citation>
    <scope>NUCLEOTIDE SEQUENCE [LARGE SCALE GENOMIC DNA]</scope>
    <source>
        <strain evidence="3 4">NCPPB 1650</strain>
    </source>
</reference>
<dbReference type="AlphaFoldDB" id="A0AAE5S223"/>
<accession>A0AAE5S223</accession>
<protein>
    <submittedName>
        <fullName evidence="3">Uncharacterized protein</fullName>
    </submittedName>
</protein>
<organism evidence="3 4">
    <name type="scientific">Agrobacterium rosae</name>
    <dbReference type="NCBI Taxonomy" id="1972867"/>
    <lineage>
        <taxon>Bacteria</taxon>
        <taxon>Pseudomonadati</taxon>
        <taxon>Pseudomonadota</taxon>
        <taxon>Alphaproteobacteria</taxon>
        <taxon>Hyphomicrobiales</taxon>
        <taxon>Rhizobiaceae</taxon>
        <taxon>Rhizobium/Agrobacterium group</taxon>
        <taxon>Agrobacterium</taxon>
    </lineage>
</organism>
<dbReference type="Proteomes" id="UP000237447">
    <property type="component" value="Unassembled WGS sequence"/>
</dbReference>
<evidence type="ECO:0000313" key="2">
    <source>
        <dbReference type="EMBL" id="MDX8302803.1"/>
    </source>
</evidence>
<evidence type="ECO:0000313" key="4">
    <source>
        <dbReference type="Proteomes" id="UP000237447"/>
    </source>
</evidence>
<name>A0AAE5S223_9HYPH</name>
<keyword evidence="1" id="KW-0812">Transmembrane</keyword>
<keyword evidence="1" id="KW-0472">Membrane</keyword>
<evidence type="ECO:0000256" key="1">
    <source>
        <dbReference type="SAM" id="Phobius"/>
    </source>
</evidence>
<reference evidence="2" key="2">
    <citation type="journal article" date="2023" name="Phytobiomes J">
        <title>Deciphering the key players within the bacterial microbiota associated with aerial crown gall tumors on rhododendron: Insights into the gallobiome.</title>
        <authorList>
            <person name="Kuzmanovic N."/>
            <person name="Nesme J."/>
            <person name="Wolf J."/>
            <person name="Neumann-Schaal M."/>
            <person name="Petersen J."/>
            <person name="Fernandez-Gnecco G."/>
            <person name="Sproeer C."/>
            <person name="Bunk B."/>
            <person name="Overmann J."/>
            <person name="Sorensen S.J."/>
            <person name="Idczak E."/>
            <person name="Smalla K."/>
        </authorList>
    </citation>
    <scope>NUCLEOTIDE SEQUENCE</scope>
    <source>
        <strain evidence="2">Rho-11.1</strain>
    </source>
</reference>
<evidence type="ECO:0000313" key="3">
    <source>
        <dbReference type="EMBL" id="POO54411.1"/>
    </source>
</evidence>
<dbReference type="EMBL" id="NXEJ01000001">
    <property type="protein sequence ID" value="POO54411.1"/>
    <property type="molecule type" value="Genomic_DNA"/>
</dbReference>
<comment type="caution">
    <text evidence="3">The sequence shown here is derived from an EMBL/GenBank/DDBJ whole genome shotgun (WGS) entry which is preliminary data.</text>
</comment>
<keyword evidence="1" id="KW-1133">Transmembrane helix</keyword>